<dbReference type="RefSeq" id="WP_305992394.1">
    <property type="nucleotide sequence ID" value="NZ_JAVAMP010000006.1"/>
</dbReference>
<dbReference type="Gene3D" id="3.90.420.10">
    <property type="entry name" value="Oxidoreductase, molybdopterin-binding domain"/>
    <property type="match status" value="1"/>
</dbReference>
<gene>
    <name evidence="1" type="ORF">Q5Y73_13255</name>
</gene>
<reference evidence="1 2" key="1">
    <citation type="submission" date="2023-08" db="EMBL/GenBank/DDBJ databases">
        <authorList>
            <person name="Park J.-S."/>
        </authorList>
    </citation>
    <scope>NUCLEOTIDE SEQUENCE [LARGE SCALE GENOMIC DNA]</scope>
    <source>
        <strain evidence="1 2">2205SS18-9</strain>
    </source>
</reference>
<accession>A0ABT9J0D2</accession>
<evidence type="ECO:0000313" key="1">
    <source>
        <dbReference type="EMBL" id="MDP5275081.1"/>
    </source>
</evidence>
<proteinExistence type="predicted"/>
<dbReference type="SUPFAM" id="SSF56524">
    <property type="entry name" value="Oxidoreductase molybdopterin-binding domain"/>
    <property type="match status" value="1"/>
</dbReference>
<keyword evidence="2" id="KW-1185">Reference proteome</keyword>
<dbReference type="InterPro" id="IPR036374">
    <property type="entry name" value="OxRdtase_Mopterin-bd_sf"/>
</dbReference>
<sequence>MNIHIFENETEVLVLSVEQLQKMAPHHFTINERVPGIEGRAFDLATWYESWSKKSTNPTHIKVEAVDEFQAMIPWDELDSAAILYEQNEKPLKKGFPIRLYVPDGSSDCLNVKSIVKIFFIRDQSLGNESSFGFKNTLDVSDLGKQYLKKKSE</sequence>
<comment type="caution">
    <text evidence="1">The sequence shown here is derived from an EMBL/GenBank/DDBJ whole genome shotgun (WGS) entry which is preliminary data.</text>
</comment>
<dbReference type="Proteomes" id="UP001231941">
    <property type="component" value="Unassembled WGS sequence"/>
</dbReference>
<protein>
    <recommendedName>
        <fullName evidence="3">Oxidoreductase molybdopterin-binding domain-containing protein</fullName>
    </recommendedName>
</protein>
<name>A0ABT9J0D2_9BACL</name>
<evidence type="ECO:0000313" key="2">
    <source>
        <dbReference type="Proteomes" id="UP001231941"/>
    </source>
</evidence>
<dbReference type="EMBL" id="JAVAMP010000006">
    <property type="protein sequence ID" value="MDP5275081.1"/>
    <property type="molecule type" value="Genomic_DNA"/>
</dbReference>
<evidence type="ECO:0008006" key="3">
    <source>
        <dbReference type="Google" id="ProtNLM"/>
    </source>
</evidence>
<organism evidence="1 2">
    <name type="scientific">Chengkuizengella axinellae</name>
    <dbReference type="NCBI Taxonomy" id="3064388"/>
    <lineage>
        <taxon>Bacteria</taxon>
        <taxon>Bacillati</taxon>
        <taxon>Bacillota</taxon>
        <taxon>Bacilli</taxon>
        <taxon>Bacillales</taxon>
        <taxon>Paenibacillaceae</taxon>
        <taxon>Chengkuizengella</taxon>
    </lineage>
</organism>